<evidence type="ECO:0000256" key="1">
    <source>
        <dbReference type="SAM" id="Phobius"/>
    </source>
</evidence>
<accession>A0A645ID58</accession>
<protein>
    <recommendedName>
        <fullName evidence="3">Phage holin family protein</fullName>
    </recommendedName>
</protein>
<proteinExistence type="predicted"/>
<dbReference type="AlphaFoldDB" id="A0A645ID58"/>
<dbReference type="PANTHER" id="PTHR37309">
    <property type="entry name" value="SLR0284 PROTEIN"/>
    <property type="match status" value="1"/>
</dbReference>
<keyword evidence="1" id="KW-0472">Membrane</keyword>
<reference evidence="2" key="1">
    <citation type="submission" date="2019-08" db="EMBL/GenBank/DDBJ databases">
        <authorList>
            <person name="Kucharzyk K."/>
            <person name="Murdoch R.W."/>
            <person name="Higgins S."/>
            <person name="Loffler F."/>
        </authorList>
    </citation>
    <scope>NUCLEOTIDE SEQUENCE</scope>
</reference>
<dbReference type="PANTHER" id="PTHR37309:SF1">
    <property type="entry name" value="SLR0284 PROTEIN"/>
    <property type="match status" value="1"/>
</dbReference>
<feature type="transmembrane region" description="Helical" evidence="1">
    <location>
        <begin position="58"/>
        <end position="79"/>
    </location>
</feature>
<comment type="caution">
    <text evidence="2">The sequence shown here is derived from an EMBL/GenBank/DDBJ whole genome shotgun (WGS) entry which is preliminary data.</text>
</comment>
<dbReference type="InterPro" id="IPR007165">
    <property type="entry name" value="Phage_holin_4_2"/>
</dbReference>
<evidence type="ECO:0008006" key="3">
    <source>
        <dbReference type="Google" id="ProtNLM"/>
    </source>
</evidence>
<gene>
    <name evidence="2" type="ORF">SDC9_193807</name>
</gene>
<keyword evidence="1" id="KW-1133">Transmembrane helix</keyword>
<keyword evidence="1" id="KW-0812">Transmembrane</keyword>
<feature type="transmembrane region" description="Helical" evidence="1">
    <location>
        <begin position="33"/>
        <end position="51"/>
    </location>
</feature>
<name>A0A645ID58_9ZZZZ</name>
<organism evidence="2">
    <name type="scientific">bioreactor metagenome</name>
    <dbReference type="NCBI Taxonomy" id="1076179"/>
    <lineage>
        <taxon>unclassified sequences</taxon>
        <taxon>metagenomes</taxon>
        <taxon>ecological metagenomes</taxon>
    </lineage>
</organism>
<dbReference type="Pfam" id="PF04020">
    <property type="entry name" value="Phage_holin_4_2"/>
    <property type="match status" value="1"/>
</dbReference>
<sequence length="114" mass="12351">MKRIILTLAVNAISLWVINYLFSGVHIESGEALLVLTIALSLLNITIKPLLKIFTFPVTILTFGLFALIINGLVLQLAFSFVSGASIDSFTTTVLASIVLSIVNSFLNELLGRN</sequence>
<evidence type="ECO:0000313" key="2">
    <source>
        <dbReference type="EMBL" id="MPN46224.1"/>
    </source>
</evidence>
<dbReference type="EMBL" id="VSSQ01106716">
    <property type="protein sequence ID" value="MPN46224.1"/>
    <property type="molecule type" value="Genomic_DNA"/>
</dbReference>
<feature type="transmembrane region" description="Helical" evidence="1">
    <location>
        <begin position="85"/>
        <end position="107"/>
    </location>
</feature>